<keyword evidence="1" id="KW-0808">Transferase</keyword>
<dbReference type="SUPFAM" id="SSF53335">
    <property type="entry name" value="S-adenosyl-L-methionine-dependent methyltransferases"/>
    <property type="match status" value="1"/>
</dbReference>
<dbReference type="Pfam" id="PF04672">
    <property type="entry name" value="Methyltransf_19"/>
    <property type="match status" value="1"/>
</dbReference>
<proteinExistence type="predicted"/>
<dbReference type="EMBL" id="BAAABM010000037">
    <property type="protein sequence ID" value="GAA0349106.1"/>
    <property type="molecule type" value="Genomic_DNA"/>
</dbReference>
<sequence>MTERPPPGIDVSVPNVARMYDYWLGGKDNFAADRAAAEEVVRISEGRVLRGVRLNRSFLGRAVRTALDAGVRQFLDLGSGLPTRENVHEVTLTAAPEASVVYVDNDPVVRLHGEALLSREGRTRFVQEDLRRVEEILGHPDVRAVIDLDRPVAVLLVSVLHFVPDEDDPWAVVARYRDAVAPGSHLVLSHLSSDPHPEKMARAERVYEGANARLGARGRDAILRFFDGFELLDPGLVGPTEWRPERDEAAGEKFAGVVGVAVKR</sequence>
<gene>
    <name evidence="1" type="ORF">GCM10010151_43610</name>
</gene>
<dbReference type="Proteomes" id="UP001501822">
    <property type="component" value="Unassembled WGS sequence"/>
</dbReference>
<protein>
    <submittedName>
        <fullName evidence="1">SAM-dependent methyltransferase</fullName>
    </submittedName>
</protein>
<dbReference type="InterPro" id="IPR006764">
    <property type="entry name" value="SAM_dep_MeTrfase_SAV2177_type"/>
</dbReference>
<dbReference type="InterPro" id="IPR029063">
    <property type="entry name" value="SAM-dependent_MTases_sf"/>
</dbReference>
<keyword evidence="1" id="KW-0489">Methyltransferase</keyword>
<organism evidence="1 2">
    <name type="scientific">Actinoallomurus spadix</name>
    <dbReference type="NCBI Taxonomy" id="79912"/>
    <lineage>
        <taxon>Bacteria</taxon>
        <taxon>Bacillati</taxon>
        <taxon>Actinomycetota</taxon>
        <taxon>Actinomycetes</taxon>
        <taxon>Streptosporangiales</taxon>
        <taxon>Thermomonosporaceae</taxon>
        <taxon>Actinoallomurus</taxon>
    </lineage>
</organism>
<accession>A0ABP3GQI8</accession>
<dbReference type="GO" id="GO:0008168">
    <property type="term" value="F:methyltransferase activity"/>
    <property type="evidence" value="ECO:0007669"/>
    <property type="project" value="UniProtKB-KW"/>
</dbReference>
<name>A0ABP3GQI8_9ACTN</name>
<dbReference type="PIRSF" id="PIRSF017393">
    <property type="entry name" value="MTase_SAV2177"/>
    <property type="match status" value="1"/>
</dbReference>
<dbReference type="Gene3D" id="3.40.50.150">
    <property type="entry name" value="Vaccinia Virus protein VP39"/>
    <property type="match status" value="1"/>
</dbReference>
<keyword evidence="2" id="KW-1185">Reference proteome</keyword>
<reference evidence="2" key="1">
    <citation type="journal article" date="2019" name="Int. J. Syst. Evol. Microbiol.">
        <title>The Global Catalogue of Microorganisms (GCM) 10K type strain sequencing project: providing services to taxonomists for standard genome sequencing and annotation.</title>
        <authorList>
            <consortium name="The Broad Institute Genomics Platform"/>
            <consortium name="The Broad Institute Genome Sequencing Center for Infectious Disease"/>
            <person name="Wu L."/>
            <person name="Ma J."/>
        </authorList>
    </citation>
    <scope>NUCLEOTIDE SEQUENCE [LARGE SCALE GENOMIC DNA]</scope>
    <source>
        <strain evidence="2">JCM 3146</strain>
    </source>
</reference>
<evidence type="ECO:0000313" key="1">
    <source>
        <dbReference type="EMBL" id="GAA0349106.1"/>
    </source>
</evidence>
<dbReference type="RefSeq" id="WP_252801673.1">
    <property type="nucleotide sequence ID" value="NZ_BAAABM010000037.1"/>
</dbReference>
<comment type="caution">
    <text evidence="1">The sequence shown here is derived from an EMBL/GenBank/DDBJ whole genome shotgun (WGS) entry which is preliminary data.</text>
</comment>
<dbReference type="GO" id="GO:0032259">
    <property type="term" value="P:methylation"/>
    <property type="evidence" value="ECO:0007669"/>
    <property type="project" value="UniProtKB-KW"/>
</dbReference>
<evidence type="ECO:0000313" key="2">
    <source>
        <dbReference type="Proteomes" id="UP001501822"/>
    </source>
</evidence>